<dbReference type="Proteomes" id="UP000005755">
    <property type="component" value="Unassembled WGS sequence"/>
</dbReference>
<evidence type="ECO:0008006" key="4">
    <source>
        <dbReference type="Google" id="ProtNLM"/>
    </source>
</evidence>
<gene>
    <name evidence="2" type="ORF">HCCG_01787</name>
</gene>
<keyword evidence="1" id="KW-0812">Transmembrane</keyword>
<sequence length="134" mass="14971">MFPFLLFVTLYCLWGALASTRFNLVKFSFVIGILCLVVIPFLLSSFIVSKLHIGKYTAKELIFTQETADSIALCQPTQGANNTLTISNVKVVSSLGEYILFECSGAKERRKVPTRFLLGEILQSNADEDKKQIQ</sequence>
<evidence type="ECO:0000256" key="1">
    <source>
        <dbReference type="SAM" id="Phobius"/>
    </source>
</evidence>
<keyword evidence="1" id="KW-1133">Transmembrane helix</keyword>
<evidence type="ECO:0000313" key="3">
    <source>
        <dbReference type="Proteomes" id="UP000005755"/>
    </source>
</evidence>
<protein>
    <recommendedName>
        <fullName evidence="4">Integral membrane protein</fullName>
    </recommendedName>
</protein>
<feature type="transmembrane region" description="Helical" evidence="1">
    <location>
        <begin position="28"/>
        <end position="49"/>
    </location>
</feature>
<keyword evidence="1" id="KW-0472">Membrane</keyword>
<keyword evidence="3" id="KW-1185">Reference proteome</keyword>
<dbReference type="EMBL" id="DS990393">
    <property type="protein sequence ID" value="EFR47239.1"/>
    <property type="molecule type" value="Genomic_DNA"/>
</dbReference>
<organism evidence="2 3">
    <name type="scientific">Helicobacter cinaedi CCUG 18818 = ATCC BAA-847</name>
    <dbReference type="NCBI Taxonomy" id="537971"/>
    <lineage>
        <taxon>Bacteria</taxon>
        <taxon>Pseudomonadati</taxon>
        <taxon>Campylobacterota</taxon>
        <taxon>Epsilonproteobacteria</taxon>
        <taxon>Campylobacterales</taxon>
        <taxon>Helicobacteraceae</taxon>
        <taxon>Helicobacter</taxon>
    </lineage>
</organism>
<name>A0ABN0BEE6_9HELI</name>
<evidence type="ECO:0000313" key="2">
    <source>
        <dbReference type="EMBL" id="EFR47239.1"/>
    </source>
</evidence>
<reference evidence="3" key="1">
    <citation type="journal article" date="2014" name="Genome Announc.">
        <title>Draft genome sequences of six enterohepatic helicobacter species isolated from humans and one from rhesus macaques.</title>
        <authorList>
            <person name="Shen Z."/>
            <person name="Sheh A."/>
            <person name="Young S.K."/>
            <person name="Abouelliel A."/>
            <person name="Ward D.V."/>
            <person name="Earl A.M."/>
            <person name="Fox J.G."/>
        </authorList>
    </citation>
    <scope>NUCLEOTIDE SEQUENCE [LARGE SCALE GENOMIC DNA]</scope>
    <source>
        <strain evidence="3">CCUG 18818</strain>
    </source>
</reference>
<proteinExistence type="predicted"/>
<accession>A0ABN0BEE6</accession>